<comment type="caution">
    <text evidence="1">The sequence shown here is derived from an EMBL/GenBank/DDBJ whole genome shotgun (WGS) entry which is preliminary data.</text>
</comment>
<protein>
    <submittedName>
        <fullName evidence="1">Uncharacterized protein</fullName>
    </submittedName>
</protein>
<dbReference type="RefSeq" id="WP_375355714.1">
    <property type="nucleotide sequence ID" value="NZ_JBHHMI010000010.1"/>
</dbReference>
<sequence length="63" mass="7433">MQDYMEKWGSLEEGESRNLLRHLVEGIQNAVKQTEEKMYTAEELLELLDSGLAYERSYFKQFG</sequence>
<reference evidence="1 2" key="1">
    <citation type="submission" date="2024-09" db="EMBL/GenBank/DDBJ databases">
        <title>Paenibacillus zeirhizospherea sp. nov., isolated from surface of the maize (Zea mays) roots in a horticulture field, Hungary.</title>
        <authorList>
            <person name="Marton D."/>
            <person name="Farkas M."/>
            <person name="Bedics A."/>
            <person name="Toth E."/>
            <person name="Tancsics A."/>
            <person name="Boka K."/>
            <person name="Maroti G."/>
            <person name="Kriszt B."/>
            <person name="Cserhati M."/>
        </authorList>
    </citation>
    <scope>NUCLEOTIDE SEQUENCE [LARGE SCALE GENOMIC DNA]</scope>
    <source>
        <strain evidence="1 2">KCTC 33519</strain>
    </source>
</reference>
<evidence type="ECO:0000313" key="2">
    <source>
        <dbReference type="Proteomes" id="UP001580346"/>
    </source>
</evidence>
<dbReference type="Proteomes" id="UP001580346">
    <property type="component" value="Unassembled WGS sequence"/>
</dbReference>
<gene>
    <name evidence="1" type="ORF">ACE41H_13085</name>
</gene>
<dbReference type="EMBL" id="JBHHMI010000010">
    <property type="protein sequence ID" value="MFB5267709.1"/>
    <property type="molecule type" value="Genomic_DNA"/>
</dbReference>
<accession>A0ABV5AV01</accession>
<proteinExistence type="predicted"/>
<keyword evidence="2" id="KW-1185">Reference proteome</keyword>
<organism evidence="1 2">
    <name type="scientific">Paenibacillus enshidis</name>
    <dbReference type="NCBI Taxonomy" id="1458439"/>
    <lineage>
        <taxon>Bacteria</taxon>
        <taxon>Bacillati</taxon>
        <taxon>Bacillota</taxon>
        <taxon>Bacilli</taxon>
        <taxon>Bacillales</taxon>
        <taxon>Paenibacillaceae</taxon>
        <taxon>Paenibacillus</taxon>
    </lineage>
</organism>
<name>A0ABV5AV01_9BACL</name>
<evidence type="ECO:0000313" key="1">
    <source>
        <dbReference type="EMBL" id="MFB5267709.1"/>
    </source>
</evidence>